<accession>A0A927HFB7</accession>
<dbReference type="Pfam" id="PF13432">
    <property type="entry name" value="TPR_16"/>
    <property type="match status" value="1"/>
</dbReference>
<dbReference type="PROSITE" id="PS50125">
    <property type="entry name" value="GUANYLATE_CYCLASE_2"/>
    <property type="match status" value="1"/>
</dbReference>
<dbReference type="GO" id="GO:0006171">
    <property type="term" value="P:cAMP biosynthetic process"/>
    <property type="evidence" value="ECO:0007669"/>
    <property type="project" value="TreeGrafter"/>
</dbReference>
<dbReference type="InterPro" id="IPR001054">
    <property type="entry name" value="A/G_cyclase"/>
</dbReference>
<dbReference type="CDD" id="cd07302">
    <property type="entry name" value="CHD"/>
    <property type="match status" value="1"/>
</dbReference>
<dbReference type="GO" id="GO:0004016">
    <property type="term" value="F:adenylate cyclase activity"/>
    <property type="evidence" value="ECO:0007669"/>
    <property type="project" value="UniProtKB-ARBA"/>
</dbReference>
<evidence type="ECO:0000313" key="4">
    <source>
        <dbReference type="EMBL" id="MBD3664268.1"/>
    </source>
</evidence>
<keyword evidence="1" id="KW-0802">TPR repeat</keyword>
<dbReference type="PROSITE" id="PS50005">
    <property type="entry name" value="TPR"/>
    <property type="match status" value="2"/>
</dbReference>
<keyword evidence="2" id="KW-0472">Membrane</keyword>
<keyword evidence="2" id="KW-1133">Transmembrane helix</keyword>
<sequence>MNQGRQERRLTTILSLDVVGYSQLMSKDESGTVATLQHLRRSEINPRVDTYNGQVIKLVGDGSIIEFSSVVDAVSFAVDVQHALARSQSKKPEQDRVLFRIGINVGDVIVDDKEIYGDGVNVAARIEGLADTGGICVSQTVYDHVKDKLDLTFQPMGPQQLKNIPVPVRVYRIELDSRSRHLTTYPAVTTADPAAEPSKPRRYSWVAAALFVVLALAVLAYVFRPDGASRPVVAVLPFHDISPQDQRGLLSDPLSDGILAYIARFPELTVIARGSSFRYRDTDRDLREIGAQLDADYLLEGSLNFDGQRIIVNAALVDVSKNTQVWADQITDDIDDLMVLIADIGQRVAYQVEDYLGQVRVAQPGPFKADALLMTMKARRATMRGLSKESNDAVIQMNRETIELYPDEAWGHLAMAFALRTQVRFGWADDPEKTLAQAVRHGETAVRLDPGNYSTYFALGRVRLQQGDHPRAIEALERALSLNPSTADALNALAQAHFYQGRNEKALEILAESARIDPLPSFVHSWILAWVLWQDEQCEKASEAFGKIASPPPASQKLASVIETCLGNTEAAQAALSAFLEATPDWTIAKETKLQENVWTYETGRERWIENLAEAGLPSG</sequence>
<dbReference type="InterPro" id="IPR011990">
    <property type="entry name" value="TPR-like_helical_dom_sf"/>
</dbReference>
<feature type="domain" description="Guanylate cyclase" evidence="3">
    <location>
        <begin position="12"/>
        <end position="127"/>
    </location>
</feature>
<dbReference type="InterPro" id="IPR050697">
    <property type="entry name" value="Adenylyl/Guanylyl_Cyclase_3/4"/>
</dbReference>
<dbReference type="Gene3D" id="3.30.70.1230">
    <property type="entry name" value="Nucleotide cyclase"/>
    <property type="match status" value="1"/>
</dbReference>
<dbReference type="InterPro" id="IPR029787">
    <property type="entry name" value="Nucleotide_cyclase"/>
</dbReference>
<dbReference type="AlphaFoldDB" id="A0A927HFB7"/>
<proteinExistence type="predicted"/>
<gene>
    <name evidence="4" type="ORF">H9Q16_10075</name>
</gene>
<protein>
    <submittedName>
        <fullName evidence="4">Tetratricopeptide repeat protein</fullName>
    </submittedName>
</protein>
<feature type="repeat" description="TPR" evidence="1">
    <location>
        <begin position="453"/>
        <end position="486"/>
    </location>
</feature>
<name>A0A927HFB7_9RHOB</name>
<evidence type="ECO:0000256" key="1">
    <source>
        <dbReference type="PROSITE-ProRule" id="PRU00339"/>
    </source>
</evidence>
<dbReference type="RefSeq" id="WP_191075309.1">
    <property type="nucleotide sequence ID" value="NZ_JACTAG010000002.1"/>
</dbReference>
<keyword evidence="2" id="KW-0812">Transmembrane</keyword>
<dbReference type="SUPFAM" id="SSF55073">
    <property type="entry name" value="Nucleotide cyclase"/>
    <property type="match status" value="1"/>
</dbReference>
<dbReference type="Pfam" id="PF00211">
    <property type="entry name" value="Guanylate_cyc"/>
    <property type="match status" value="1"/>
</dbReference>
<dbReference type="PANTHER" id="PTHR43081">
    <property type="entry name" value="ADENYLATE CYCLASE, TERMINAL-DIFFERENTIATION SPECIFIC-RELATED"/>
    <property type="match status" value="1"/>
</dbReference>
<reference evidence="4" key="1">
    <citation type="submission" date="2020-08" db="EMBL/GenBank/DDBJ databases">
        <title>Sulfitobacter aestuariivivens sp. nov., isolated from a tidal flat.</title>
        <authorList>
            <person name="Park S."/>
            <person name="Yoon J.-H."/>
        </authorList>
    </citation>
    <scope>NUCLEOTIDE SEQUENCE</scope>
    <source>
        <strain evidence="4">TSTF-M16</strain>
    </source>
</reference>
<dbReference type="EMBL" id="JACTAG010000002">
    <property type="protein sequence ID" value="MBD3664268.1"/>
    <property type="molecule type" value="Genomic_DNA"/>
</dbReference>
<dbReference type="Proteomes" id="UP000635142">
    <property type="component" value="Unassembled WGS sequence"/>
</dbReference>
<dbReference type="Gene3D" id="1.25.40.10">
    <property type="entry name" value="Tetratricopeptide repeat domain"/>
    <property type="match status" value="1"/>
</dbReference>
<keyword evidence="5" id="KW-1185">Reference proteome</keyword>
<evidence type="ECO:0000313" key="5">
    <source>
        <dbReference type="Proteomes" id="UP000635142"/>
    </source>
</evidence>
<feature type="transmembrane region" description="Helical" evidence="2">
    <location>
        <begin position="203"/>
        <end position="223"/>
    </location>
</feature>
<dbReference type="SMART" id="SM00028">
    <property type="entry name" value="TPR"/>
    <property type="match status" value="2"/>
</dbReference>
<dbReference type="PROSITE" id="PS50293">
    <property type="entry name" value="TPR_REGION"/>
    <property type="match status" value="1"/>
</dbReference>
<comment type="caution">
    <text evidence="4">The sequence shown here is derived from an EMBL/GenBank/DDBJ whole genome shotgun (WGS) entry which is preliminary data.</text>
</comment>
<dbReference type="GO" id="GO:0035556">
    <property type="term" value="P:intracellular signal transduction"/>
    <property type="evidence" value="ECO:0007669"/>
    <property type="project" value="InterPro"/>
</dbReference>
<evidence type="ECO:0000256" key="2">
    <source>
        <dbReference type="SAM" id="Phobius"/>
    </source>
</evidence>
<dbReference type="PANTHER" id="PTHR43081:SF19">
    <property type="entry name" value="PH-SENSITIVE ADENYLATE CYCLASE RV1264"/>
    <property type="match status" value="1"/>
</dbReference>
<evidence type="ECO:0000259" key="3">
    <source>
        <dbReference type="PROSITE" id="PS50125"/>
    </source>
</evidence>
<dbReference type="InterPro" id="IPR019734">
    <property type="entry name" value="TPR_rpt"/>
</dbReference>
<feature type="repeat" description="TPR" evidence="1">
    <location>
        <begin position="487"/>
        <end position="520"/>
    </location>
</feature>
<organism evidence="4 5">
    <name type="scientific">Sulfitobacter aestuariivivens</name>
    <dbReference type="NCBI Taxonomy" id="2766981"/>
    <lineage>
        <taxon>Bacteria</taxon>
        <taxon>Pseudomonadati</taxon>
        <taxon>Pseudomonadota</taxon>
        <taxon>Alphaproteobacteria</taxon>
        <taxon>Rhodobacterales</taxon>
        <taxon>Roseobacteraceae</taxon>
        <taxon>Sulfitobacter</taxon>
    </lineage>
</organism>
<dbReference type="SUPFAM" id="SSF48452">
    <property type="entry name" value="TPR-like"/>
    <property type="match status" value="1"/>
</dbReference>